<dbReference type="AlphaFoldDB" id="A0A2I0JE03"/>
<accession>A0A2I0JE03</accession>
<comment type="caution">
    <text evidence="1">The sequence shown here is derived from an EMBL/GenBank/DDBJ whole genome shotgun (WGS) entry which is preliminary data.</text>
</comment>
<protein>
    <submittedName>
        <fullName evidence="1">Uncharacterized protein</fullName>
    </submittedName>
</protein>
<name>A0A2I0JE03_PUNGR</name>
<sequence>MLASYKPYKNIKSPNSSKSRVIYLASGYEERVGEVFESRVTRLNAWKDARVQRMHVWGARCMGSTAEVHSRSAGRAGVRGARGMRGRARACAGVRAAGAGVSLFTRE</sequence>
<evidence type="ECO:0000313" key="1">
    <source>
        <dbReference type="EMBL" id="PKI54482.1"/>
    </source>
</evidence>
<evidence type="ECO:0000313" key="2">
    <source>
        <dbReference type="Proteomes" id="UP000233551"/>
    </source>
</evidence>
<dbReference type="EMBL" id="PGOL01001779">
    <property type="protein sequence ID" value="PKI54482.1"/>
    <property type="molecule type" value="Genomic_DNA"/>
</dbReference>
<proteinExistence type="predicted"/>
<dbReference type="Proteomes" id="UP000233551">
    <property type="component" value="Unassembled WGS sequence"/>
</dbReference>
<organism evidence="1 2">
    <name type="scientific">Punica granatum</name>
    <name type="common">Pomegranate</name>
    <dbReference type="NCBI Taxonomy" id="22663"/>
    <lineage>
        <taxon>Eukaryota</taxon>
        <taxon>Viridiplantae</taxon>
        <taxon>Streptophyta</taxon>
        <taxon>Embryophyta</taxon>
        <taxon>Tracheophyta</taxon>
        <taxon>Spermatophyta</taxon>
        <taxon>Magnoliopsida</taxon>
        <taxon>eudicotyledons</taxon>
        <taxon>Gunneridae</taxon>
        <taxon>Pentapetalae</taxon>
        <taxon>rosids</taxon>
        <taxon>malvids</taxon>
        <taxon>Myrtales</taxon>
        <taxon>Lythraceae</taxon>
        <taxon>Punica</taxon>
    </lineage>
</organism>
<keyword evidence="2" id="KW-1185">Reference proteome</keyword>
<gene>
    <name evidence="1" type="ORF">CRG98_025124</name>
</gene>
<reference evidence="1 2" key="1">
    <citation type="submission" date="2017-11" db="EMBL/GenBank/DDBJ databases">
        <title>De-novo sequencing of pomegranate (Punica granatum L.) genome.</title>
        <authorList>
            <person name="Akparov Z."/>
            <person name="Amiraslanov A."/>
            <person name="Hajiyeva S."/>
            <person name="Abbasov M."/>
            <person name="Kaur K."/>
            <person name="Hamwieh A."/>
            <person name="Solovyev V."/>
            <person name="Salamov A."/>
            <person name="Braich B."/>
            <person name="Kosarev P."/>
            <person name="Mahmoud A."/>
            <person name="Hajiyev E."/>
            <person name="Babayeva S."/>
            <person name="Izzatullayeva V."/>
            <person name="Mammadov A."/>
            <person name="Mammadov A."/>
            <person name="Sharifova S."/>
            <person name="Ojaghi J."/>
            <person name="Eynullazada K."/>
            <person name="Bayramov B."/>
            <person name="Abdulazimova A."/>
            <person name="Shahmuradov I."/>
        </authorList>
    </citation>
    <scope>NUCLEOTIDE SEQUENCE [LARGE SCALE GENOMIC DNA]</scope>
    <source>
        <strain evidence="2">cv. AG2017</strain>
        <tissue evidence="1">Leaf</tissue>
    </source>
</reference>